<dbReference type="AlphaFoldDB" id="X7EK31"/>
<dbReference type="STRING" id="1449350.OCH239_16210"/>
<proteinExistence type="predicted"/>
<organism evidence="1 2">
    <name type="scientific">Roseivivax halodurans JCM 10272</name>
    <dbReference type="NCBI Taxonomy" id="1449350"/>
    <lineage>
        <taxon>Bacteria</taxon>
        <taxon>Pseudomonadati</taxon>
        <taxon>Pseudomonadota</taxon>
        <taxon>Alphaproteobacteria</taxon>
        <taxon>Rhodobacterales</taxon>
        <taxon>Roseobacteraceae</taxon>
        <taxon>Roseivivax</taxon>
    </lineage>
</organism>
<gene>
    <name evidence="1" type="ORF">OCH239_16210</name>
</gene>
<evidence type="ECO:0008006" key="3">
    <source>
        <dbReference type="Google" id="ProtNLM"/>
    </source>
</evidence>
<reference evidence="1 2" key="1">
    <citation type="submission" date="2014-01" db="EMBL/GenBank/DDBJ databases">
        <title>Roseivivax halodurans JCM 10272 Genome Sequencing.</title>
        <authorList>
            <person name="Lai Q."/>
            <person name="Li G."/>
            <person name="Shao Z."/>
        </authorList>
    </citation>
    <scope>NUCLEOTIDE SEQUENCE [LARGE SCALE GENOMIC DNA]</scope>
    <source>
        <strain evidence="1 2">JCM 10272</strain>
    </source>
</reference>
<keyword evidence="2" id="KW-1185">Reference proteome</keyword>
<accession>X7EK31</accession>
<evidence type="ECO:0000313" key="1">
    <source>
        <dbReference type="EMBL" id="ETX15498.1"/>
    </source>
</evidence>
<dbReference type="EMBL" id="JALZ01000005">
    <property type="protein sequence ID" value="ETX15498.1"/>
    <property type="molecule type" value="Genomic_DNA"/>
</dbReference>
<dbReference type="RefSeq" id="WP_037260140.1">
    <property type="nucleotide sequence ID" value="NZ_JALZ01000005.1"/>
</dbReference>
<name>X7EK31_9RHOB</name>
<comment type="caution">
    <text evidence="1">The sequence shown here is derived from an EMBL/GenBank/DDBJ whole genome shotgun (WGS) entry which is preliminary data.</text>
</comment>
<evidence type="ECO:0000313" key="2">
    <source>
        <dbReference type="Proteomes" id="UP000022447"/>
    </source>
</evidence>
<dbReference type="Proteomes" id="UP000022447">
    <property type="component" value="Unassembled WGS sequence"/>
</dbReference>
<protein>
    <recommendedName>
        <fullName evidence="3">HPt domain-containing protein</fullName>
    </recommendedName>
</protein>
<sequence length="117" mass="11893">MTQDGIEAGMQALGHFGDVVRAALLSEAASDEVIALMADVGAGLADLSADAARQGRAEAAERFDALRVALSRIAAHLARGDRLAALQALDAGSFPRALEALRVRFSPPVAAAEGAAA</sequence>